<dbReference type="AlphaFoldDB" id="A0A450YQS2"/>
<reference evidence="2" key="1">
    <citation type="submission" date="2019-02" db="EMBL/GenBank/DDBJ databases">
        <authorList>
            <person name="Gruber-Vodicka R. H."/>
            <person name="Seah K. B. B."/>
        </authorList>
    </citation>
    <scope>NUCLEOTIDE SEQUENCE</scope>
    <source>
        <strain evidence="2">BECK_BZ125</strain>
    </source>
</reference>
<dbReference type="PANTHER" id="PTHR33498">
    <property type="entry name" value="TRANSPOSASE FOR INSERTION SEQUENCE ELEMENT IS1557"/>
    <property type="match status" value="1"/>
</dbReference>
<dbReference type="InterPro" id="IPR002560">
    <property type="entry name" value="Transposase_DDE"/>
</dbReference>
<dbReference type="EMBL" id="CAADFT010000029">
    <property type="protein sequence ID" value="VFK43890.1"/>
    <property type="molecule type" value="Genomic_DNA"/>
</dbReference>
<feature type="domain" description="Transposase IS204/IS1001/IS1096/IS1165 DDE" evidence="1">
    <location>
        <begin position="32"/>
        <end position="155"/>
    </location>
</feature>
<dbReference type="InterPro" id="IPR047951">
    <property type="entry name" value="Transpos_ISL3"/>
</dbReference>
<name>A0A450YQS2_9GAMM</name>
<accession>A0A450YQS2</accession>
<proteinExistence type="predicted"/>
<protein>
    <submittedName>
        <fullName evidence="2">Transposase</fullName>
    </submittedName>
</protein>
<evidence type="ECO:0000313" key="2">
    <source>
        <dbReference type="EMBL" id="VFK43890.1"/>
    </source>
</evidence>
<organism evidence="2">
    <name type="scientific">Candidatus Kentrum sp. TC</name>
    <dbReference type="NCBI Taxonomy" id="2126339"/>
    <lineage>
        <taxon>Bacteria</taxon>
        <taxon>Pseudomonadati</taxon>
        <taxon>Pseudomonadota</taxon>
        <taxon>Gammaproteobacteria</taxon>
        <taxon>Candidatus Kentrum</taxon>
    </lineage>
</organism>
<dbReference type="Pfam" id="PF01610">
    <property type="entry name" value="DDE_Tnp_ISL3"/>
    <property type="match status" value="1"/>
</dbReference>
<sequence length="163" mass="18476">MPGCSLGHNQGHSGAIYNRRFDKPKLSKLKRIAIDEIHLGSSSGYLTIVMSLDSGALVEVADGKSTEVLVPFWKRLKHSQAKIEAVETNMGLVYIEAVRESLPEAVLVFDHFHIIKLYNEKMPNLRREIAREADVLEKKFIEGTCWVLMKTAFRLVVEKDEHT</sequence>
<dbReference type="PANTHER" id="PTHR33498:SF1">
    <property type="entry name" value="TRANSPOSASE FOR INSERTION SEQUENCE ELEMENT IS1557"/>
    <property type="match status" value="1"/>
</dbReference>
<gene>
    <name evidence="2" type="ORF">BECKTC1821E_GA0114239_102922</name>
</gene>
<evidence type="ECO:0000259" key="1">
    <source>
        <dbReference type="Pfam" id="PF01610"/>
    </source>
</evidence>